<evidence type="ECO:0000313" key="3">
    <source>
        <dbReference type="EMBL" id="KAF1999939.1"/>
    </source>
</evidence>
<feature type="region of interest" description="Disordered" evidence="2">
    <location>
        <begin position="732"/>
        <end position="820"/>
    </location>
</feature>
<evidence type="ECO:0000256" key="2">
    <source>
        <dbReference type="SAM" id="MobiDB-lite"/>
    </source>
</evidence>
<organism evidence="3 4">
    <name type="scientific">Amniculicola lignicola CBS 123094</name>
    <dbReference type="NCBI Taxonomy" id="1392246"/>
    <lineage>
        <taxon>Eukaryota</taxon>
        <taxon>Fungi</taxon>
        <taxon>Dikarya</taxon>
        <taxon>Ascomycota</taxon>
        <taxon>Pezizomycotina</taxon>
        <taxon>Dothideomycetes</taxon>
        <taxon>Pleosporomycetidae</taxon>
        <taxon>Pleosporales</taxon>
        <taxon>Amniculicolaceae</taxon>
        <taxon>Amniculicola</taxon>
    </lineage>
</organism>
<sequence length="820" mass="89323">MESGMGGASTKVPGEYPKFNFSKSGNTSMPKQVPPTTPSAGGPEGTKQAVSKTSAVAPHPAVVPAVAPAVVPSAAPAVVPSAAPSSSPDKPTYNIERSLVATSPNKSHGQIPPPQHLKIQQAVSSGAPQLYSPTKRTAEKWAEAVEGASQRVKTQQAAARGPPVLYSPTRDTAEIWGDSTPELRAQRMKAAEHFLSKYPWLYDGSSSDDEICGDSDPEPQVPPAMTSYSVPVNQSQIQLGPHAEQAIAPSTRENLFQTHLATAQPAALNTPSMGRQYPLPIRGGPPKTQPSSSQPVIFFASPPHGQPKATPVPDFFKFGGSGPYTMMQAKMEYLASEEALKNLEEIMLCVDEWSNLDRFQKRSLKADYSTVRDLHRNIGTALVKGIANPAQIEAESKEKQWLMAELSAKMVDLKAKHGVAWASEENKAQSPYNAQADNATASQEEVETLRKDFETMQMLKNTEMAKLKEQKDRCMNGMNKCSLRPCCCSDGITKGTNTLLENQTLQARIDILQAELDTLQAKHDVQIRNHEHREKMLSNTIKAKEEHIKADSAAVEKTKQLRAETETFRKAKKNAEYEVARLQTQVRDLQGQIADQDIVIQTKNNSIDDLEANNVLLEQDSDSWKKAYEEEETVVIELRDQIATLESELEDAKANLTQESNPSQNAPLTVTNVTADDRHRGRDQDHKRTVVVSLRSETNNLIKETSGQAQELDAVQGEIELVSVALVEATEPKVKEKEPGSKEAENGEDSKANDTDPLVPAPRATQTVLPMGAPNTEVFPVQKQPGLNRATSVKAGKAGKGGNGEKTYADAATKGARRRY</sequence>
<accession>A0A6A5WGL7</accession>
<feature type="coiled-coil region" evidence="1">
    <location>
        <begin position="572"/>
        <end position="655"/>
    </location>
</feature>
<feature type="compositionally biased region" description="Polar residues" evidence="2">
    <location>
        <begin position="21"/>
        <end position="30"/>
    </location>
</feature>
<dbReference type="EMBL" id="ML977592">
    <property type="protein sequence ID" value="KAF1999939.1"/>
    <property type="molecule type" value="Genomic_DNA"/>
</dbReference>
<feature type="region of interest" description="Disordered" evidence="2">
    <location>
        <begin position="152"/>
        <end position="171"/>
    </location>
</feature>
<feature type="coiled-coil region" evidence="1">
    <location>
        <begin position="502"/>
        <end position="529"/>
    </location>
</feature>
<dbReference type="AlphaFoldDB" id="A0A6A5WGL7"/>
<feature type="compositionally biased region" description="Basic and acidic residues" evidence="2">
    <location>
        <begin position="732"/>
        <end position="754"/>
    </location>
</feature>
<proteinExistence type="predicted"/>
<gene>
    <name evidence="3" type="ORF">P154DRAFT_599809</name>
</gene>
<keyword evidence="1" id="KW-0175">Coiled coil</keyword>
<feature type="region of interest" description="Disordered" evidence="2">
    <location>
        <begin position="1"/>
        <end position="56"/>
    </location>
</feature>
<name>A0A6A5WGL7_9PLEO</name>
<reference evidence="3" key="1">
    <citation type="journal article" date="2020" name="Stud. Mycol.">
        <title>101 Dothideomycetes genomes: a test case for predicting lifestyles and emergence of pathogens.</title>
        <authorList>
            <person name="Haridas S."/>
            <person name="Albert R."/>
            <person name="Binder M."/>
            <person name="Bloem J."/>
            <person name="Labutti K."/>
            <person name="Salamov A."/>
            <person name="Andreopoulos B."/>
            <person name="Baker S."/>
            <person name="Barry K."/>
            <person name="Bills G."/>
            <person name="Bluhm B."/>
            <person name="Cannon C."/>
            <person name="Castanera R."/>
            <person name="Culley D."/>
            <person name="Daum C."/>
            <person name="Ezra D."/>
            <person name="Gonzalez J."/>
            <person name="Henrissat B."/>
            <person name="Kuo A."/>
            <person name="Liang C."/>
            <person name="Lipzen A."/>
            <person name="Lutzoni F."/>
            <person name="Magnuson J."/>
            <person name="Mondo S."/>
            <person name="Nolan M."/>
            <person name="Ohm R."/>
            <person name="Pangilinan J."/>
            <person name="Park H.-J."/>
            <person name="Ramirez L."/>
            <person name="Alfaro M."/>
            <person name="Sun H."/>
            <person name="Tritt A."/>
            <person name="Yoshinaga Y."/>
            <person name="Zwiers L.-H."/>
            <person name="Turgeon B."/>
            <person name="Goodwin S."/>
            <person name="Spatafora J."/>
            <person name="Crous P."/>
            <person name="Grigoriev I."/>
        </authorList>
    </citation>
    <scope>NUCLEOTIDE SEQUENCE</scope>
    <source>
        <strain evidence="3">CBS 123094</strain>
    </source>
</reference>
<keyword evidence="4" id="KW-1185">Reference proteome</keyword>
<evidence type="ECO:0000256" key="1">
    <source>
        <dbReference type="SAM" id="Coils"/>
    </source>
</evidence>
<dbReference type="Proteomes" id="UP000799779">
    <property type="component" value="Unassembled WGS sequence"/>
</dbReference>
<protein>
    <submittedName>
        <fullName evidence="3">Uncharacterized protein</fullName>
    </submittedName>
</protein>
<evidence type="ECO:0000313" key="4">
    <source>
        <dbReference type="Proteomes" id="UP000799779"/>
    </source>
</evidence>